<feature type="non-terminal residue" evidence="1">
    <location>
        <position position="1"/>
    </location>
</feature>
<reference evidence="1" key="1">
    <citation type="submission" date="2021-06" db="EMBL/GenBank/DDBJ databases">
        <authorList>
            <person name="Kallberg Y."/>
            <person name="Tangrot J."/>
            <person name="Rosling A."/>
        </authorList>
    </citation>
    <scope>NUCLEOTIDE SEQUENCE</scope>
    <source>
        <strain evidence="1">MA461A</strain>
    </source>
</reference>
<evidence type="ECO:0000313" key="2">
    <source>
        <dbReference type="Proteomes" id="UP000789920"/>
    </source>
</evidence>
<comment type="caution">
    <text evidence="1">The sequence shown here is derived from an EMBL/GenBank/DDBJ whole genome shotgun (WGS) entry which is preliminary data.</text>
</comment>
<proteinExistence type="predicted"/>
<feature type="non-terminal residue" evidence="1">
    <location>
        <position position="295"/>
    </location>
</feature>
<organism evidence="1 2">
    <name type="scientific">Racocetra persica</name>
    <dbReference type="NCBI Taxonomy" id="160502"/>
    <lineage>
        <taxon>Eukaryota</taxon>
        <taxon>Fungi</taxon>
        <taxon>Fungi incertae sedis</taxon>
        <taxon>Mucoromycota</taxon>
        <taxon>Glomeromycotina</taxon>
        <taxon>Glomeromycetes</taxon>
        <taxon>Diversisporales</taxon>
        <taxon>Gigasporaceae</taxon>
        <taxon>Racocetra</taxon>
    </lineage>
</organism>
<protein>
    <submittedName>
        <fullName evidence="1">19106_t:CDS:1</fullName>
    </submittedName>
</protein>
<accession>A0ACA9R718</accession>
<gene>
    <name evidence="1" type="ORF">RPERSI_LOCUS17462</name>
</gene>
<dbReference type="Proteomes" id="UP000789920">
    <property type="component" value="Unassembled WGS sequence"/>
</dbReference>
<dbReference type="EMBL" id="CAJVQC010044766">
    <property type="protein sequence ID" value="CAG8780193.1"/>
    <property type="molecule type" value="Genomic_DNA"/>
</dbReference>
<keyword evidence="2" id="KW-1185">Reference proteome</keyword>
<evidence type="ECO:0000313" key="1">
    <source>
        <dbReference type="EMBL" id="CAG8780193.1"/>
    </source>
</evidence>
<name>A0ACA9R718_9GLOM</name>
<sequence>IPHTLMKELDLSLGEDIPHSVYISPQILERKPICGGITIENKEEIIIAKSLNKDQETQTDLTNQQILNQVNQLQQEDKLNQQTIIGLQEEFLEAQGNQNQELQDQITTLVGERDNIQQELNNRQTEIRRLNNALQTAQQEKERIERDLNTQIGQLTTQRDNLQTRIKNLEREKQELNRKVDEITRLKEEKERLRTERDARPNITPEHLNRLNREVGNLKQELNDLITSTQNLLGIDDLNNLPVLPEGETLITLIARPTQAQLQDKQNEVGRKNDEITELNRTIKKLEDEKKVLKD</sequence>